<proteinExistence type="predicted"/>
<feature type="non-terminal residue" evidence="1">
    <location>
        <position position="180"/>
    </location>
</feature>
<accession>A0A382GYU9</accession>
<evidence type="ECO:0000313" key="1">
    <source>
        <dbReference type="EMBL" id="SVB79351.1"/>
    </source>
</evidence>
<protein>
    <submittedName>
        <fullName evidence="1">Uncharacterized protein</fullName>
    </submittedName>
</protein>
<dbReference type="EMBL" id="UINC01057796">
    <property type="protein sequence ID" value="SVB79351.1"/>
    <property type="molecule type" value="Genomic_DNA"/>
</dbReference>
<organism evidence="1">
    <name type="scientific">marine metagenome</name>
    <dbReference type="NCBI Taxonomy" id="408172"/>
    <lineage>
        <taxon>unclassified sequences</taxon>
        <taxon>metagenomes</taxon>
        <taxon>ecological metagenomes</taxon>
    </lineage>
</organism>
<sequence length="180" mass="21247">MNKSLTFIPLNLADFKKYTQTFRTKLEQIEYLVENKLVVQNELEQNKNIGGNNNALMLEMVDYAENEIKKLGGKPEKWIEYPLVTNVHDFNVRKESMKDEGRLLEWVKWLLNNVEPPVEENEGIKKDLGWSYNDRVLRQAKLDCIEQGKEYVELKWDASNLDDDFVDHLERQLKTNTDLL</sequence>
<reference evidence="1" key="1">
    <citation type="submission" date="2018-05" db="EMBL/GenBank/DDBJ databases">
        <authorList>
            <person name="Lanie J.A."/>
            <person name="Ng W.-L."/>
            <person name="Kazmierczak K.M."/>
            <person name="Andrzejewski T.M."/>
            <person name="Davidsen T.M."/>
            <person name="Wayne K.J."/>
            <person name="Tettelin H."/>
            <person name="Glass J.I."/>
            <person name="Rusch D."/>
            <person name="Podicherti R."/>
            <person name="Tsui H.-C.T."/>
            <person name="Winkler M.E."/>
        </authorList>
    </citation>
    <scope>NUCLEOTIDE SEQUENCE</scope>
</reference>
<name>A0A382GYU9_9ZZZZ</name>
<gene>
    <name evidence="1" type="ORF">METZ01_LOCUS232205</name>
</gene>
<dbReference type="AlphaFoldDB" id="A0A382GYU9"/>